<gene>
    <name evidence="6" type="ordered locus">Sta7437_0379</name>
</gene>
<dbReference type="STRING" id="111780.Sta7437_0379"/>
<dbReference type="InterPro" id="IPR036388">
    <property type="entry name" value="WH-like_DNA-bd_sf"/>
</dbReference>
<dbReference type="InterPro" id="IPR000847">
    <property type="entry name" value="LysR_HTH_N"/>
</dbReference>
<evidence type="ECO:0000256" key="3">
    <source>
        <dbReference type="ARBA" id="ARBA00023125"/>
    </source>
</evidence>
<keyword evidence="2" id="KW-0805">Transcription regulation</keyword>
<keyword evidence="3" id="KW-0238">DNA-binding</keyword>
<dbReference type="PROSITE" id="PS50931">
    <property type="entry name" value="HTH_LYSR"/>
    <property type="match status" value="1"/>
</dbReference>
<name>K9XPG9_STAC7</name>
<accession>K9XPG9</accession>
<dbReference type="eggNOG" id="COG0583">
    <property type="taxonomic scope" value="Bacteria"/>
</dbReference>
<evidence type="ECO:0000256" key="2">
    <source>
        <dbReference type="ARBA" id="ARBA00023015"/>
    </source>
</evidence>
<feature type="domain" description="HTH lysR-type" evidence="5">
    <location>
        <begin position="5"/>
        <end position="62"/>
    </location>
</feature>
<evidence type="ECO:0000256" key="4">
    <source>
        <dbReference type="ARBA" id="ARBA00023163"/>
    </source>
</evidence>
<dbReference type="GO" id="GO:0003700">
    <property type="term" value="F:DNA-binding transcription factor activity"/>
    <property type="evidence" value="ECO:0007669"/>
    <property type="project" value="InterPro"/>
</dbReference>
<proteinExistence type="inferred from homology"/>
<dbReference type="GO" id="GO:0003677">
    <property type="term" value="F:DNA binding"/>
    <property type="evidence" value="ECO:0007669"/>
    <property type="project" value="UniProtKB-KW"/>
</dbReference>
<dbReference type="GO" id="GO:0032993">
    <property type="term" value="C:protein-DNA complex"/>
    <property type="evidence" value="ECO:0007669"/>
    <property type="project" value="TreeGrafter"/>
</dbReference>
<evidence type="ECO:0000313" key="7">
    <source>
        <dbReference type="Proteomes" id="UP000010473"/>
    </source>
</evidence>
<dbReference type="PANTHER" id="PTHR30346:SF0">
    <property type="entry name" value="HCA OPERON TRANSCRIPTIONAL ACTIVATOR HCAR"/>
    <property type="match status" value="1"/>
</dbReference>
<dbReference type="HOGENOM" id="CLU_039613_6_4_3"/>
<keyword evidence="4" id="KW-0804">Transcription</keyword>
<dbReference type="FunFam" id="1.10.10.10:FF:000001">
    <property type="entry name" value="LysR family transcriptional regulator"/>
    <property type="match status" value="1"/>
</dbReference>
<evidence type="ECO:0000259" key="5">
    <source>
        <dbReference type="PROSITE" id="PS50931"/>
    </source>
</evidence>
<reference evidence="7" key="1">
    <citation type="journal article" date="2013" name="Proc. Natl. Acad. Sci. U.S.A.">
        <title>Improving the coverage of the cyanobacterial phylum using diversity-driven genome sequencing.</title>
        <authorList>
            <person name="Shih P.M."/>
            <person name="Wu D."/>
            <person name="Latifi A."/>
            <person name="Axen S.D."/>
            <person name="Fewer D.P."/>
            <person name="Talla E."/>
            <person name="Calteau A."/>
            <person name="Cai F."/>
            <person name="Tandeau de Marsac N."/>
            <person name="Rippka R."/>
            <person name="Herdman M."/>
            <person name="Sivonen K."/>
            <person name="Coursin T."/>
            <person name="Laurent T."/>
            <person name="Goodwin L."/>
            <person name="Nolan M."/>
            <person name="Davenport K.W."/>
            <person name="Han C.S."/>
            <person name="Rubin E.M."/>
            <person name="Eisen J.A."/>
            <person name="Woyke T."/>
            <person name="Gugger M."/>
            <person name="Kerfeld C.A."/>
        </authorList>
    </citation>
    <scope>NUCLEOTIDE SEQUENCE [LARGE SCALE GENOMIC DNA]</scope>
    <source>
        <strain evidence="7">ATCC 29371 / PCC 7437</strain>
    </source>
</reference>
<sequence length="296" mass="33171">MFSNLDLQHLQTFLVVAEEMNFGRAAERLHIAQPPLSRQIQRLEKNLGVELFNRSKPQIQLTSAGKVFVREAKKILKQVDLGVQLTQRASRGEIGKIAIAFEGSSLSDLVPRSIQTFRQQFPEVEILIQEMPTKQQIQALLEERIDLGFIVPQQQLDNLMSEIILEESLVVAIAQAHPLASQEKIEIEQLQQEYFLVGFNDGSCGLDRTVVKVCQQAGFEPKLMSVTNEMQLILGFISTGMGVALLPNSIRNIQRKGVVYLSLQSSTVTSSLAIAWREDTPCSTLDNFLNIVRTKP</sequence>
<dbReference type="RefSeq" id="WP_015191662.1">
    <property type="nucleotide sequence ID" value="NC_019748.1"/>
</dbReference>
<dbReference type="Pfam" id="PF03466">
    <property type="entry name" value="LysR_substrate"/>
    <property type="match status" value="1"/>
</dbReference>
<keyword evidence="7" id="KW-1185">Reference proteome</keyword>
<dbReference type="InterPro" id="IPR005119">
    <property type="entry name" value="LysR_subst-bd"/>
</dbReference>
<dbReference type="PANTHER" id="PTHR30346">
    <property type="entry name" value="TRANSCRIPTIONAL DUAL REGULATOR HCAR-RELATED"/>
    <property type="match status" value="1"/>
</dbReference>
<dbReference type="AlphaFoldDB" id="K9XPG9"/>
<dbReference type="SUPFAM" id="SSF53850">
    <property type="entry name" value="Periplasmic binding protein-like II"/>
    <property type="match status" value="1"/>
</dbReference>
<evidence type="ECO:0000256" key="1">
    <source>
        <dbReference type="ARBA" id="ARBA00009437"/>
    </source>
</evidence>
<dbReference type="Pfam" id="PF00126">
    <property type="entry name" value="HTH_1"/>
    <property type="match status" value="1"/>
</dbReference>
<dbReference type="SUPFAM" id="SSF46785">
    <property type="entry name" value="Winged helix' DNA-binding domain"/>
    <property type="match status" value="1"/>
</dbReference>
<evidence type="ECO:0000313" key="6">
    <source>
        <dbReference type="EMBL" id="AFZ33989.1"/>
    </source>
</evidence>
<dbReference type="OrthoDB" id="9803735at2"/>
<dbReference type="KEGG" id="scs:Sta7437_0379"/>
<dbReference type="Gene3D" id="3.40.190.10">
    <property type="entry name" value="Periplasmic binding protein-like II"/>
    <property type="match status" value="2"/>
</dbReference>
<organism evidence="6 7">
    <name type="scientific">Stanieria cyanosphaera (strain ATCC 29371 / PCC 7437)</name>
    <dbReference type="NCBI Taxonomy" id="111780"/>
    <lineage>
        <taxon>Bacteria</taxon>
        <taxon>Bacillati</taxon>
        <taxon>Cyanobacteriota</taxon>
        <taxon>Cyanophyceae</taxon>
        <taxon>Pleurocapsales</taxon>
        <taxon>Dermocarpellaceae</taxon>
        <taxon>Stanieria</taxon>
    </lineage>
</organism>
<protein>
    <submittedName>
        <fullName evidence="6">Transcriptional regulator, LysR family</fullName>
    </submittedName>
</protein>
<dbReference type="CDD" id="cd08414">
    <property type="entry name" value="PBP2_LTTR_aromatics_like"/>
    <property type="match status" value="1"/>
</dbReference>
<comment type="similarity">
    <text evidence="1">Belongs to the LysR transcriptional regulatory family.</text>
</comment>
<dbReference type="EMBL" id="CP003653">
    <property type="protein sequence ID" value="AFZ33989.1"/>
    <property type="molecule type" value="Genomic_DNA"/>
</dbReference>
<dbReference type="PRINTS" id="PR00039">
    <property type="entry name" value="HTHLYSR"/>
</dbReference>
<dbReference type="InterPro" id="IPR036390">
    <property type="entry name" value="WH_DNA-bd_sf"/>
</dbReference>
<dbReference type="Gene3D" id="1.10.10.10">
    <property type="entry name" value="Winged helix-like DNA-binding domain superfamily/Winged helix DNA-binding domain"/>
    <property type="match status" value="1"/>
</dbReference>
<dbReference type="Proteomes" id="UP000010473">
    <property type="component" value="Chromosome"/>
</dbReference>